<dbReference type="Pfam" id="PF04371">
    <property type="entry name" value="PAD_porph"/>
    <property type="match status" value="1"/>
</dbReference>
<dbReference type="PANTHER" id="PTHR31377:SF0">
    <property type="entry name" value="AGMATINE DEIMINASE-RELATED"/>
    <property type="match status" value="1"/>
</dbReference>
<dbReference type="GO" id="GO:0009446">
    <property type="term" value="P:putrescine biosynthetic process"/>
    <property type="evidence" value="ECO:0007669"/>
    <property type="project" value="InterPro"/>
</dbReference>
<dbReference type="Proteomes" id="UP000236447">
    <property type="component" value="Chromosome"/>
</dbReference>
<reference evidence="2 3" key="1">
    <citation type="journal article" date="2017" name="Front. Microbiol.">
        <title>Phaeobacter piscinae sp. nov., a species of the Roseobacter group and potential aquaculture probiont.</title>
        <authorList>
            <person name="Sonnenschein E.C."/>
            <person name="Phippen C.B.W."/>
            <person name="Nielsen K.F."/>
            <person name="Mateiu R.V."/>
            <person name="Melchiorsen J."/>
            <person name="Gram L."/>
            <person name="Overmann J."/>
            <person name="Freese H.M."/>
        </authorList>
    </citation>
    <scope>NUCLEOTIDE SEQUENCE [LARGE SCALE GENOMIC DNA]</scope>
    <source>
        <strain evidence="2 3">P88</strain>
    </source>
</reference>
<evidence type="ECO:0000313" key="2">
    <source>
        <dbReference type="EMBL" id="AUR00032.1"/>
    </source>
</evidence>
<gene>
    <name evidence="2" type="ORF">PhaeoP88_02688</name>
</gene>
<evidence type="ECO:0000313" key="3">
    <source>
        <dbReference type="Proteomes" id="UP000236447"/>
    </source>
</evidence>
<proteinExistence type="predicted"/>
<sequence>MKRRNFLLAGGAFGMANLITGQTAVAGSGFFVPPEEAPHQRSFMQWPVSRKVHPDPVFRDMAQQTIADIANAIAAFEPVTVLAAAADHSGARAKLSADVELWDIPTEDLWCRDSGPIFVIDGAGGMAISHIQFNGWGKKQVNRRDSQIAERVAERLGLPLLSTGLHGEAGGVEQDGHGLLMAHESSWVNKNRNPGLSRAQIEQRLLEAYGADRMIWAEGVRGEDITDYHIDSLARFTGPGRVLMNLPDTPDRADPFHMAALDTHDRLIAAGLAVEVIPEPHIRRIKSFDFVASYANYYVCNGAVIAAEFRDRETDEIARNALARHYPGREVVTLNVDPLGELGGGIHCATQQMPAV</sequence>
<dbReference type="InterPro" id="IPR007466">
    <property type="entry name" value="Peptidyl-Arg-deiminase_porph"/>
</dbReference>
<dbReference type="AlphaFoldDB" id="A0A2I7KBP8"/>
<dbReference type="RefSeq" id="WP_102883909.1">
    <property type="nucleotide sequence ID" value="NZ_CP010725.1"/>
</dbReference>
<dbReference type="GO" id="GO:0047632">
    <property type="term" value="F:agmatine deiminase activity"/>
    <property type="evidence" value="ECO:0007669"/>
    <property type="project" value="TreeGrafter"/>
</dbReference>
<evidence type="ECO:0000256" key="1">
    <source>
        <dbReference type="ARBA" id="ARBA00022801"/>
    </source>
</evidence>
<dbReference type="PANTHER" id="PTHR31377">
    <property type="entry name" value="AGMATINE DEIMINASE-RELATED"/>
    <property type="match status" value="1"/>
</dbReference>
<reference evidence="2 3" key="2">
    <citation type="journal article" date="2017" name="Genome Biol. Evol.">
        <title>Trajectories and Drivers of Genome Evolution in Surface-Associated Marine Phaeobacter.</title>
        <authorList>
            <person name="Freese H.M."/>
            <person name="Sikorski J."/>
            <person name="Bunk B."/>
            <person name="Scheuner C."/>
            <person name="Meier-Kolthoff J.P."/>
            <person name="Sproer C."/>
            <person name="Gram L."/>
            <person name="Overmann J."/>
        </authorList>
    </citation>
    <scope>NUCLEOTIDE SEQUENCE [LARGE SCALE GENOMIC DNA]</scope>
    <source>
        <strain evidence="2 3">P88</strain>
    </source>
</reference>
<accession>A0A2I7KBP8</accession>
<organism evidence="2 3">
    <name type="scientific">Phaeobacter inhibens</name>
    <dbReference type="NCBI Taxonomy" id="221822"/>
    <lineage>
        <taxon>Bacteria</taxon>
        <taxon>Pseudomonadati</taxon>
        <taxon>Pseudomonadota</taxon>
        <taxon>Alphaproteobacteria</taxon>
        <taxon>Rhodobacterales</taxon>
        <taxon>Roseobacteraceae</taxon>
        <taxon>Phaeobacter</taxon>
    </lineage>
</organism>
<name>A0A2I7KBP8_9RHOB</name>
<dbReference type="GO" id="GO:0004668">
    <property type="term" value="F:protein-arginine deiminase activity"/>
    <property type="evidence" value="ECO:0007669"/>
    <property type="project" value="InterPro"/>
</dbReference>
<dbReference type="Gene3D" id="3.75.10.10">
    <property type="entry name" value="L-arginine/glycine Amidinotransferase, Chain A"/>
    <property type="match status" value="1"/>
</dbReference>
<protein>
    <submittedName>
        <fullName evidence="2">Putative agmatine deiminase</fullName>
    </submittedName>
</protein>
<dbReference type="SUPFAM" id="SSF55909">
    <property type="entry name" value="Pentein"/>
    <property type="match status" value="1"/>
</dbReference>
<dbReference type="EMBL" id="CP010725">
    <property type="protein sequence ID" value="AUR00032.1"/>
    <property type="molecule type" value="Genomic_DNA"/>
</dbReference>
<keyword evidence="1" id="KW-0378">Hydrolase</keyword>